<feature type="region of interest" description="Disordered" evidence="1">
    <location>
        <begin position="802"/>
        <end position="830"/>
    </location>
</feature>
<evidence type="ECO:0000256" key="1">
    <source>
        <dbReference type="SAM" id="MobiDB-lite"/>
    </source>
</evidence>
<feature type="domain" description="LYC1 C-terminal" evidence="2">
    <location>
        <begin position="191"/>
        <end position="403"/>
    </location>
</feature>
<name>A0A423WFQ4_CYTCH</name>
<dbReference type="OrthoDB" id="2020070at2759"/>
<dbReference type="CDD" id="cd04301">
    <property type="entry name" value="NAT_SF"/>
    <property type="match status" value="1"/>
</dbReference>
<proteinExistence type="predicted"/>
<dbReference type="InterPro" id="IPR055528">
    <property type="entry name" value="DUF7102"/>
</dbReference>
<evidence type="ECO:0000259" key="4">
    <source>
        <dbReference type="Pfam" id="PF23395"/>
    </source>
</evidence>
<evidence type="ECO:0000259" key="3">
    <source>
        <dbReference type="Pfam" id="PF23394"/>
    </source>
</evidence>
<protein>
    <recommendedName>
        <fullName evidence="7">N-acetyltransferase domain-containing protein</fullName>
    </recommendedName>
</protein>
<dbReference type="InterPro" id="IPR016181">
    <property type="entry name" value="Acyl_CoA_acyltransferase"/>
</dbReference>
<dbReference type="Proteomes" id="UP000284375">
    <property type="component" value="Unassembled WGS sequence"/>
</dbReference>
<dbReference type="SUPFAM" id="SSF55729">
    <property type="entry name" value="Acyl-CoA N-acyltransferases (Nat)"/>
    <property type="match status" value="1"/>
</dbReference>
<organism evidence="5 6">
    <name type="scientific">Cytospora chrysosperma</name>
    <name type="common">Cytospora canker fungus</name>
    <name type="synonym">Sphaeria chrysosperma</name>
    <dbReference type="NCBI Taxonomy" id="252740"/>
    <lineage>
        <taxon>Eukaryota</taxon>
        <taxon>Fungi</taxon>
        <taxon>Dikarya</taxon>
        <taxon>Ascomycota</taxon>
        <taxon>Pezizomycotina</taxon>
        <taxon>Sordariomycetes</taxon>
        <taxon>Sordariomycetidae</taxon>
        <taxon>Diaporthales</taxon>
        <taxon>Cytosporaceae</taxon>
        <taxon>Cytospora</taxon>
    </lineage>
</organism>
<dbReference type="PANTHER" id="PTHR34815:SF4">
    <property type="entry name" value="N-ACETYLTRANSFERASE DOMAIN-CONTAINING PROTEIN"/>
    <property type="match status" value="1"/>
</dbReference>
<evidence type="ECO:0008006" key="7">
    <source>
        <dbReference type="Google" id="ProtNLM"/>
    </source>
</evidence>
<keyword evidence="6" id="KW-1185">Reference proteome</keyword>
<sequence length="1112" mass="124665">MDSPANGMPSADHPDLVLAESTKSELQHVWSLHHLMWGPALRLEDYLAREEFLMTVPLAKNGGVTHWILTDRNAPPDNRPIYASCESLRKRALASRLGPDGPVLQDGIAHGIASVFTNPKYRGKGYASRMMKELGPRLAEWSEGRREPKEGEGEETTAVTRSLFSVLYSDIGKEFYAKNGWAAFESTHLCFKPAPAGTPDTPASRAKPLGYHDLAMLCHLDEKLLRGKMLQRARGLSPGGQQVCAALLPDLDQFLWHLMREDFMTKHIFHKTPTVRGASYGEAGRRIWAVWTRGYYGGLEKIEGNTFHILRVVVEDEEACPEEYVAEGFRNIIQLAQAEAAEWRSFDIQMWNPSQLLRTAADKSGLEYTLVDREKDSIASLMWYGAEPTETVDWVANEKFAWCLQAQVHPEQQQLDSLEDDLLEEVLNYAYENDLVRDYRLESFSLTHLFGKLIQSTIPTTTDDGFTDCAHLTALELPNPTPRGEKPNATDLALRLVCETRRELSDEEVKNLTGEVCNDGNISGLKLELPILRTDNSRDMKDFQREMLSRQDLQKEDHRIPFEPIDVSADMEQERGLLSSHKLEMPLLPGLAPVKPESSGLDAFNRFVDEELNIDEELDNTIFENFSNDELEDHFKTMADISMKSIEQEQLHAADAVARVPVPVMDFSISEPEWTRLRSSGPAIFKWIQSGHEGIFNLPKWPRDVLTESKLIWRPVGPGVNSMPITEKIEASEALVQSFVDAQDEKDIPDSSYFVQRRDSLVVLGREEEEDIVPLLTNTKPPTDLAEMKMAASKYFPSMDAKKDETSILPSPPESSERHHGNMDQNTDEAEATTLPVPVSKAPYPSINLPPTPQTVFISLSVARFLIKALERLVPNITLIERDYRAYNTSVWSPGSVSRAEVIPPLAYDADITVSPTTGLIITSMILIRQKPRPGLSRNGFQERVEKVSARFERIIVLIGGEGGDDDTLREITASDSMVLTELQGFVSGLECKVMVYYVGGGDNTLSRWVASLVCRYAPTDRPQIQKGLLEAETLWELFLRRAGFNVYAAQAVAGQLKVPSSGVDSTTSSRHGLAAFVTMTKAERKQRFGQLVGLRVLERVGRLVDEIWNKG</sequence>
<dbReference type="Pfam" id="PF22998">
    <property type="entry name" value="GNAT_LYC1-like"/>
    <property type="match status" value="1"/>
</dbReference>
<evidence type="ECO:0000259" key="2">
    <source>
        <dbReference type="Pfam" id="PF22998"/>
    </source>
</evidence>
<reference evidence="5 6" key="1">
    <citation type="submission" date="2015-09" db="EMBL/GenBank/DDBJ databases">
        <title>Host preference determinants of Valsa canker pathogens revealed by comparative genomics.</title>
        <authorList>
            <person name="Yin Z."/>
            <person name="Huang L."/>
        </authorList>
    </citation>
    <scope>NUCLEOTIDE SEQUENCE [LARGE SCALE GENOMIC DNA]</scope>
    <source>
        <strain evidence="5 6">YSFL</strain>
    </source>
</reference>
<dbReference type="Pfam" id="PF23395">
    <property type="entry name" value="SAM_6"/>
    <property type="match status" value="1"/>
</dbReference>
<dbReference type="InterPro" id="IPR057559">
    <property type="entry name" value="SAM_6"/>
</dbReference>
<dbReference type="InterPro" id="IPR053013">
    <property type="entry name" value="LAT"/>
</dbReference>
<feature type="domain" description="DUF7102" evidence="3">
    <location>
        <begin position="855"/>
        <end position="1019"/>
    </location>
</feature>
<dbReference type="EMBL" id="LJZO01000005">
    <property type="protein sequence ID" value="ROW02259.1"/>
    <property type="molecule type" value="Genomic_DNA"/>
</dbReference>
<dbReference type="InterPro" id="IPR055100">
    <property type="entry name" value="GNAT_LYC1-like"/>
</dbReference>
<dbReference type="PANTHER" id="PTHR34815">
    <property type="entry name" value="LYSINE ACETYLTRANSFERASE"/>
    <property type="match status" value="1"/>
</dbReference>
<comment type="caution">
    <text evidence="5">The sequence shown here is derived from an EMBL/GenBank/DDBJ whole genome shotgun (WGS) entry which is preliminary data.</text>
</comment>
<dbReference type="STRING" id="252740.A0A423WFQ4"/>
<accession>A0A423WFQ4</accession>
<feature type="domain" description="SAM-like" evidence="4">
    <location>
        <begin position="1031"/>
        <end position="1104"/>
    </location>
</feature>
<gene>
    <name evidence="5" type="ORF">VSDG_02545</name>
</gene>
<evidence type="ECO:0000313" key="6">
    <source>
        <dbReference type="Proteomes" id="UP000284375"/>
    </source>
</evidence>
<dbReference type="AlphaFoldDB" id="A0A423WFQ4"/>
<dbReference type="Gene3D" id="3.40.630.30">
    <property type="match status" value="1"/>
</dbReference>
<dbReference type="Pfam" id="PF23394">
    <property type="entry name" value="DUF7102"/>
    <property type="match status" value="1"/>
</dbReference>
<evidence type="ECO:0000313" key="5">
    <source>
        <dbReference type="EMBL" id="ROW02259.1"/>
    </source>
</evidence>